<sequence>MEYGVHLPLADLGQGWSLTALRDYARAASELGYSWLCANDHLVFARPWLDGLTALSAVIDVSGEMTLATTVSLPVLRGPAVLAKALSAIDVLSGGRLVAGVGPGSSRADHALVGVPFEDRWRRFDEALRALRVLLGAPSAGPAGGPRLEPRSAGPGGIPVWVASWGSDAGLRRVARLGDGWIASAYNTTPDRFRACSGTLRGLRPAGDPPLPTALATTWVHVSEDAPGAERVLTDVLAPLLDRPVEALRQLPIGPAEVCAERLAAFAAAGVERILLWPLGEPVRQLGLVRERVVPLVRTSV</sequence>
<evidence type="ECO:0000313" key="4">
    <source>
        <dbReference type="Proteomes" id="UP000317484"/>
    </source>
</evidence>
<dbReference type="InterPro" id="IPR011251">
    <property type="entry name" value="Luciferase-like_dom"/>
</dbReference>
<dbReference type="Gene3D" id="3.20.20.30">
    <property type="entry name" value="Luciferase-like domain"/>
    <property type="match status" value="1"/>
</dbReference>
<proteinExistence type="predicted"/>
<feature type="domain" description="Luciferase-like" evidence="2">
    <location>
        <begin position="12"/>
        <end position="237"/>
    </location>
</feature>
<evidence type="ECO:0000313" key="3">
    <source>
        <dbReference type="EMBL" id="SMO54082.1"/>
    </source>
</evidence>
<keyword evidence="1" id="KW-0560">Oxidoreductase</keyword>
<dbReference type="InterPro" id="IPR050564">
    <property type="entry name" value="F420-G6PD/mer"/>
</dbReference>
<keyword evidence="3" id="KW-0503">Monooxygenase</keyword>
<dbReference type="InterPro" id="IPR036661">
    <property type="entry name" value="Luciferase-like_sf"/>
</dbReference>
<dbReference type="GO" id="GO:0016705">
    <property type="term" value="F:oxidoreductase activity, acting on paired donors, with incorporation or reduction of molecular oxygen"/>
    <property type="evidence" value="ECO:0007669"/>
    <property type="project" value="InterPro"/>
</dbReference>
<dbReference type="PANTHER" id="PTHR43244:SF1">
    <property type="entry name" value="5,10-METHYLENETETRAHYDROMETHANOPTERIN REDUCTASE"/>
    <property type="match status" value="1"/>
</dbReference>
<organism evidence="3 4">
    <name type="scientific">Geodermatophilus aquaeductus</name>
    <dbReference type="NCBI Taxonomy" id="1564161"/>
    <lineage>
        <taxon>Bacteria</taxon>
        <taxon>Bacillati</taxon>
        <taxon>Actinomycetota</taxon>
        <taxon>Actinomycetes</taxon>
        <taxon>Geodermatophilales</taxon>
        <taxon>Geodermatophilaceae</taxon>
        <taxon>Geodermatophilus</taxon>
    </lineage>
</organism>
<evidence type="ECO:0000259" key="2">
    <source>
        <dbReference type="Pfam" id="PF00296"/>
    </source>
</evidence>
<dbReference type="GO" id="GO:0004497">
    <property type="term" value="F:monooxygenase activity"/>
    <property type="evidence" value="ECO:0007669"/>
    <property type="project" value="UniProtKB-KW"/>
</dbReference>
<dbReference type="AlphaFoldDB" id="A0A521C3R5"/>
<dbReference type="SUPFAM" id="SSF51679">
    <property type="entry name" value="Bacterial luciferase-like"/>
    <property type="match status" value="1"/>
</dbReference>
<protein>
    <submittedName>
        <fullName evidence="3">Flavin-dependent oxidoreductase, luciferase family (Includes alkanesulfonate monooxygenase SsuD and methylene tetrahydromethanopterin reductase)</fullName>
    </submittedName>
</protein>
<keyword evidence="4" id="KW-1185">Reference proteome</keyword>
<dbReference type="EMBL" id="FXTJ01000002">
    <property type="protein sequence ID" value="SMO54082.1"/>
    <property type="molecule type" value="Genomic_DNA"/>
</dbReference>
<dbReference type="Proteomes" id="UP000317484">
    <property type="component" value="Unassembled WGS sequence"/>
</dbReference>
<reference evidence="3 4" key="1">
    <citation type="submission" date="2017-05" db="EMBL/GenBank/DDBJ databases">
        <authorList>
            <person name="Varghese N."/>
            <person name="Submissions S."/>
        </authorList>
    </citation>
    <scope>NUCLEOTIDE SEQUENCE [LARGE SCALE GENOMIC DNA]</scope>
    <source>
        <strain evidence="3 4">DSM 46834</strain>
    </source>
</reference>
<accession>A0A521C3R5</accession>
<dbReference type="PANTHER" id="PTHR43244">
    <property type="match status" value="1"/>
</dbReference>
<name>A0A521C3R5_9ACTN</name>
<gene>
    <name evidence="3" type="ORF">SAMN06273567_102114</name>
</gene>
<dbReference type="Pfam" id="PF00296">
    <property type="entry name" value="Bac_luciferase"/>
    <property type="match status" value="1"/>
</dbReference>
<evidence type="ECO:0000256" key="1">
    <source>
        <dbReference type="ARBA" id="ARBA00023002"/>
    </source>
</evidence>